<feature type="domain" description="Calcium uniporter protein C-terminal" evidence="16">
    <location>
        <begin position="73"/>
        <end position="213"/>
    </location>
</feature>
<keyword evidence="5" id="KW-0107">Calcium channel</keyword>
<evidence type="ECO:0000256" key="9">
    <source>
        <dbReference type="ARBA" id="ARBA00022989"/>
    </source>
</evidence>
<evidence type="ECO:0000256" key="1">
    <source>
        <dbReference type="ARBA" id="ARBA00004448"/>
    </source>
</evidence>
<evidence type="ECO:0000259" key="16">
    <source>
        <dbReference type="Pfam" id="PF04678"/>
    </source>
</evidence>
<evidence type="ECO:0000313" key="17">
    <source>
        <dbReference type="EMBL" id="CAD2221077.1"/>
    </source>
</evidence>
<name>A0A7G2CPQ1_9TRYP</name>
<dbReference type="GO" id="GO:0015292">
    <property type="term" value="F:uniporter activity"/>
    <property type="evidence" value="ECO:0007669"/>
    <property type="project" value="TreeGrafter"/>
</dbReference>
<reference evidence="17 18" key="1">
    <citation type="submission" date="2020-08" db="EMBL/GenBank/DDBJ databases">
        <authorList>
            <person name="Newling K."/>
            <person name="Davey J."/>
            <person name="Forrester S."/>
        </authorList>
    </citation>
    <scope>NUCLEOTIDE SEQUENCE [LARGE SCALE GENOMIC DNA]</scope>
    <source>
        <strain evidence="18">Crithidia deanei Carvalho (ATCC PRA-265)</strain>
    </source>
</reference>
<evidence type="ECO:0000256" key="4">
    <source>
        <dbReference type="ARBA" id="ARBA00022568"/>
    </source>
</evidence>
<keyword evidence="11" id="KW-0496">Mitochondrion</keyword>
<dbReference type="AlphaFoldDB" id="A0A7G2CPQ1"/>
<keyword evidence="3" id="KW-0813">Transport</keyword>
<keyword evidence="7" id="KW-0999">Mitochondrion inner membrane</keyword>
<keyword evidence="10" id="KW-0406">Ion transport</keyword>
<sequence length="246" mass="27665">MQGAALASLKKKLFVRSNLATLDKKIMTKSSFIAYCTSSPRTPENFRMTEAEAENYLKSLVKSCDIVPVGEDLLCTSPHSVVNSVHLKLGLPPLQRGLPQLVEARKNLKDSLVPAREACVPKTVLAIKREREFWSVTALLSGVQMTVLAYLTFLVYGWDIMEPVTFFITSLTALASYMYFLYFNAEHTYEDVDDHIVETALEKELRSVSVDLKSVLDSVKMIKELDLAVPDDDEEFEVITQCKSEK</sequence>
<dbReference type="EMBL" id="LR877163">
    <property type="protein sequence ID" value="CAD2221077.1"/>
    <property type="molecule type" value="Genomic_DNA"/>
</dbReference>
<dbReference type="PANTHER" id="PTHR13462:SF10">
    <property type="entry name" value="CALCIUM UNIPORTER PROTEIN, MITOCHONDRIAL"/>
    <property type="match status" value="1"/>
</dbReference>
<dbReference type="GO" id="GO:0005262">
    <property type="term" value="F:calcium channel activity"/>
    <property type="evidence" value="ECO:0007669"/>
    <property type="project" value="UniProtKB-KW"/>
</dbReference>
<dbReference type="GO" id="GO:1990246">
    <property type="term" value="C:uniplex complex"/>
    <property type="evidence" value="ECO:0007669"/>
    <property type="project" value="TreeGrafter"/>
</dbReference>
<dbReference type="GO" id="GO:0051560">
    <property type="term" value="P:mitochondrial calcium ion homeostasis"/>
    <property type="evidence" value="ECO:0007669"/>
    <property type="project" value="InterPro"/>
</dbReference>
<protein>
    <submittedName>
        <fullName evidence="17">Mitochondrial calcium uniporter, putative</fullName>
    </submittedName>
</protein>
<comment type="similarity">
    <text evidence="2">Belongs to the MCU (TC 1.A.77) family.</text>
</comment>
<dbReference type="PANTHER" id="PTHR13462">
    <property type="entry name" value="CALCIUM UNIPORTER PROTEIN, MITOCHONDRIAL"/>
    <property type="match status" value="1"/>
</dbReference>
<keyword evidence="18" id="KW-1185">Reference proteome</keyword>
<accession>A0A7G2CPQ1</accession>
<evidence type="ECO:0000256" key="12">
    <source>
        <dbReference type="ARBA" id="ARBA00023136"/>
    </source>
</evidence>
<dbReference type="OrthoDB" id="278338at2759"/>
<evidence type="ECO:0000256" key="13">
    <source>
        <dbReference type="ARBA" id="ARBA00023303"/>
    </source>
</evidence>
<evidence type="ECO:0000313" key="18">
    <source>
        <dbReference type="Proteomes" id="UP000515908"/>
    </source>
</evidence>
<evidence type="ECO:0000256" key="11">
    <source>
        <dbReference type="ARBA" id="ARBA00023128"/>
    </source>
</evidence>
<keyword evidence="12 15" id="KW-0472">Membrane</keyword>
<evidence type="ECO:0000256" key="8">
    <source>
        <dbReference type="ARBA" id="ARBA00022837"/>
    </source>
</evidence>
<evidence type="ECO:0000256" key="6">
    <source>
        <dbReference type="ARBA" id="ARBA00022692"/>
    </source>
</evidence>
<evidence type="ECO:0000256" key="10">
    <source>
        <dbReference type="ARBA" id="ARBA00023065"/>
    </source>
</evidence>
<dbReference type="VEuPathDB" id="TriTrypDB:ADEAN_000860800"/>
<evidence type="ECO:0000256" key="2">
    <source>
        <dbReference type="ARBA" id="ARBA00005653"/>
    </source>
</evidence>
<comment type="subcellular location">
    <subcellularLocation>
        <location evidence="1">Mitochondrion inner membrane</location>
        <topology evidence="1">Multi-pass membrane protein</topology>
    </subcellularLocation>
</comment>
<dbReference type="Pfam" id="PF04678">
    <property type="entry name" value="MCU"/>
    <property type="match status" value="1"/>
</dbReference>
<evidence type="ECO:0000256" key="3">
    <source>
        <dbReference type="ARBA" id="ARBA00022448"/>
    </source>
</evidence>
<feature type="transmembrane region" description="Helical" evidence="15">
    <location>
        <begin position="133"/>
        <end position="158"/>
    </location>
</feature>
<dbReference type="GO" id="GO:0036444">
    <property type="term" value="P:calcium import into the mitochondrion"/>
    <property type="evidence" value="ECO:0007669"/>
    <property type="project" value="TreeGrafter"/>
</dbReference>
<gene>
    <name evidence="17" type="ORF">ADEAN_000860800</name>
</gene>
<keyword evidence="4" id="KW-0109">Calcium transport</keyword>
<keyword evidence="6 15" id="KW-0812">Transmembrane</keyword>
<comment type="catalytic activity">
    <reaction evidence="14">
        <text>Ca(2+)(in) = Ca(2+)(out)</text>
        <dbReference type="Rhea" id="RHEA:29671"/>
        <dbReference type="ChEBI" id="CHEBI:29108"/>
    </reaction>
</comment>
<dbReference type="Proteomes" id="UP000515908">
    <property type="component" value="Chromosome 19"/>
</dbReference>
<keyword evidence="9 15" id="KW-1133">Transmembrane helix</keyword>
<evidence type="ECO:0000256" key="7">
    <source>
        <dbReference type="ARBA" id="ARBA00022792"/>
    </source>
</evidence>
<keyword evidence="8" id="KW-0106">Calcium</keyword>
<dbReference type="InterPro" id="IPR006769">
    <property type="entry name" value="MCU_C"/>
</dbReference>
<evidence type="ECO:0000256" key="15">
    <source>
        <dbReference type="SAM" id="Phobius"/>
    </source>
</evidence>
<organism evidence="17 18">
    <name type="scientific">Angomonas deanei</name>
    <dbReference type="NCBI Taxonomy" id="59799"/>
    <lineage>
        <taxon>Eukaryota</taxon>
        <taxon>Discoba</taxon>
        <taxon>Euglenozoa</taxon>
        <taxon>Kinetoplastea</taxon>
        <taxon>Metakinetoplastina</taxon>
        <taxon>Trypanosomatida</taxon>
        <taxon>Trypanosomatidae</taxon>
        <taxon>Strigomonadinae</taxon>
        <taxon>Angomonas</taxon>
    </lineage>
</organism>
<proteinExistence type="inferred from homology"/>
<evidence type="ECO:0000256" key="14">
    <source>
        <dbReference type="ARBA" id="ARBA00036634"/>
    </source>
</evidence>
<feature type="transmembrane region" description="Helical" evidence="15">
    <location>
        <begin position="164"/>
        <end position="182"/>
    </location>
</feature>
<evidence type="ECO:0000256" key="5">
    <source>
        <dbReference type="ARBA" id="ARBA00022673"/>
    </source>
</evidence>
<dbReference type="InterPro" id="IPR039055">
    <property type="entry name" value="MCU_fam"/>
</dbReference>
<keyword evidence="13" id="KW-0407">Ion channel</keyword>